<sequence length="90" mass="10268">FYFTLLTFGYRLLSCVYRDLVFSACQLTTHYETGKLATLCSNDPIWQSPLLVASGTHSWLTATVELLSTEIDELKDYKVCLSFLEVDFVD</sequence>
<gene>
    <name evidence="1" type="ORF">EG68_06773</name>
</gene>
<protein>
    <submittedName>
        <fullName evidence="1">Uncharacterized protein</fullName>
    </submittedName>
</protein>
<feature type="non-terminal residue" evidence="1">
    <location>
        <position position="1"/>
    </location>
</feature>
<accession>A0A8S9Z4N2</accession>
<evidence type="ECO:0000313" key="2">
    <source>
        <dbReference type="Proteomes" id="UP000822476"/>
    </source>
</evidence>
<keyword evidence="2" id="KW-1185">Reference proteome</keyword>
<comment type="caution">
    <text evidence="1">The sequence shown here is derived from an EMBL/GenBank/DDBJ whole genome shotgun (WGS) entry which is preliminary data.</text>
</comment>
<reference evidence="1" key="1">
    <citation type="submission" date="2019-07" db="EMBL/GenBank/DDBJ databases">
        <title>Annotation for the trematode Paragonimus miyazaki's.</title>
        <authorList>
            <person name="Choi Y.-J."/>
        </authorList>
    </citation>
    <scope>NUCLEOTIDE SEQUENCE</scope>
    <source>
        <strain evidence="1">Japan</strain>
    </source>
</reference>
<evidence type="ECO:0000313" key="1">
    <source>
        <dbReference type="EMBL" id="KAF7258798.1"/>
    </source>
</evidence>
<dbReference type="Proteomes" id="UP000822476">
    <property type="component" value="Unassembled WGS sequence"/>
</dbReference>
<dbReference type="AlphaFoldDB" id="A0A8S9Z4N2"/>
<proteinExistence type="predicted"/>
<name>A0A8S9Z4N2_9TREM</name>
<dbReference type="EMBL" id="JTDE01001529">
    <property type="protein sequence ID" value="KAF7258798.1"/>
    <property type="molecule type" value="Genomic_DNA"/>
</dbReference>
<organism evidence="1 2">
    <name type="scientific">Paragonimus skrjabini miyazakii</name>
    <dbReference type="NCBI Taxonomy" id="59628"/>
    <lineage>
        <taxon>Eukaryota</taxon>
        <taxon>Metazoa</taxon>
        <taxon>Spiralia</taxon>
        <taxon>Lophotrochozoa</taxon>
        <taxon>Platyhelminthes</taxon>
        <taxon>Trematoda</taxon>
        <taxon>Digenea</taxon>
        <taxon>Plagiorchiida</taxon>
        <taxon>Troglotremata</taxon>
        <taxon>Troglotrematidae</taxon>
        <taxon>Paragonimus</taxon>
    </lineage>
</organism>